<sequence length="538" mass="59351">MLGATLVLLLAAAPLGLATINLTSRQTDHKAVFAHFIVGIVQNFALDDWIAEMTTAKATGIDGFVLNCAPPRVNSYTPTQMSLAYQAAQQIPGGFSVFPSFDFSYWSNGDTSTIVQLLQNYSGESSQALYDGRPIVSTFVGESFDWDNVRSAGIDVFAIPMLEDPNQLQDPNSFDGAFSWYAWPTNGSNSIIPGPITTYWDNLFETNLAKADLDQIYMARFLGLLCGMSADALTRRCLYRLGSSRIMILRTGCVFIAEQLITDRWPQVLVLQPQLVELVTWNDYGESHYIADFEPDHTDDGSAEWAAGYPHAGWRSITKAFIAAYKAGTTEPVVDQEEVVYWYRSFLKNTPCTGDTLGVPSGVSLLSDSVFVTTLLTSPAVLTVTSGSQAPVSFNVPAGVTSHNVSMGIGAQTFSISRNGVEIASGTGGLQIADTCTIFNYNAYYHDVDENHIVDHKDNYLHDVLYDNFLYDNFLVLFEHHLPLLLLIHDIFLGIYDDYSYVWPWMYDHCVGADLPHELYAAGMCLEGARRAVDAGYV</sequence>
<evidence type="ECO:0000313" key="3">
    <source>
        <dbReference type="Proteomes" id="UP000613580"/>
    </source>
</evidence>
<dbReference type="InterPro" id="IPR005197">
    <property type="entry name" value="Glyco_hydro_71"/>
</dbReference>
<evidence type="ECO:0008006" key="4">
    <source>
        <dbReference type="Google" id="ProtNLM"/>
    </source>
</evidence>
<dbReference type="CDD" id="cd11577">
    <property type="entry name" value="GH71"/>
    <property type="match status" value="1"/>
</dbReference>
<keyword evidence="3" id="KW-1185">Reference proteome</keyword>
<feature type="chain" id="PRO_5034016896" description="Glycoside hydrolase family 71 protein" evidence="1">
    <location>
        <begin position="19"/>
        <end position="538"/>
    </location>
</feature>
<proteinExistence type="predicted"/>
<reference evidence="2" key="1">
    <citation type="submission" date="2020-05" db="EMBL/GenBank/DDBJ databases">
        <title>Mycena genomes resolve the evolution of fungal bioluminescence.</title>
        <authorList>
            <person name="Tsai I.J."/>
        </authorList>
    </citation>
    <scope>NUCLEOTIDE SEQUENCE</scope>
    <source>
        <strain evidence="2">110903Hualien_Pintung</strain>
    </source>
</reference>
<feature type="signal peptide" evidence="1">
    <location>
        <begin position="1"/>
        <end position="18"/>
    </location>
</feature>
<dbReference type="Gene3D" id="3.20.20.80">
    <property type="entry name" value="Glycosidases"/>
    <property type="match status" value="1"/>
</dbReference>
<dbReference type="Proteomes" id="UP000613580">
    <property type="component" value="Unassembled WGS sequence"/>
</dbReference>
<accession>A0A8H6TMU5</accession>
<keyword evidence="1" id="KW-0732">Signal</keyword>
<organism evidence="2 3">
    <name type="scientific">Mycena chlorophos</name>
    <name type="common">Agaric fungus</name>
    <name type="synonym">Agaricus chlorophos</name>
    <dbReference type="NCBI Taxonomy" id="658473"/>
    <lineage>
        <taxon>Eukaryota</taxon>
        <taxon>Fungi</taxon>
        <taxon>Dikarya</taxon>
        <taxon>Basidiomycota</taxon>
        <taxon>Agaricomycotina</taxon>
        <taxon>Agaricomycetes</taxon>
        <taxon>Agaricomycetidae</taxon>
        <taxon>Agaricales</taxon>
        <taxon>Marasmiineae</taxon>
        <taxon>Mycenaceae</taxon>
        <taxon>Mycena</taxon>
    </lineage>
</organism>
<gene>
    <name evidence="2" type="ORF">HMN09_00151200</name>
</gene>
<dbReference type="AlphaFoldDB" id="A0A8H6TMU5"/>
<comment type="caution">
    <text evidence="2">The sequence shown here is derived from an EMBL/GenBank/DDBJ whole genome shotgun (WGS) entry which is preliminary data.</text>
</comment>
<dbReference type="GO" id="GO:0051118">
    <property type="term" value="F:glucan endo-1,3-alpha-glucosidase activity"/>
    <property type="evidence" value="ECO:0007669"/>
    <property type="project" value="InterPro"/>
</dbReference>
<name>A0A8H6TMU5_MYCCL</name>
<evidence type="ECO:0000313" key="2">
    <source>
        <dbReference type="EMBL" id="KAF7320663.1"/>
    </source>
</evidence>
<protein>
    <recommendedName>
        <fullName evidence="4">Glycoside hydrolase family 71 protein</fullName>
    </recommendedName>
</protein>
<dbReference type="OrthoDB" id="3257981at2759"/>
<dbReference type="EMBL" id="JACAZE010000002">
    <property type="protein sequence ID" value="KAF7320663.1"/>
    <property type="molecule type" value="Genomic_DNA"/>
</dbReference>
<evidence type="ECO:0000256" key="1">
    <source>
        <dbReference type="SAM" id="SignalP"/>
    </source>
</evidence>
<dbReference type="Pfam" id="PF03659">
    <property type="entry name" value="Glyco_hydro_71"/>
    <property type="match status" value="1"/>
</dbReference>